<evidence type="ECO:0000313" key="1">
    <source>
        <dbReference type="EMBL" id="AQQ14903.1"/>
    </source>
</evidence>
<dbReference type="AlphaFoldDB" id="A0A1Q2HVP0"/>
<proteinExistence type="predicted"/>
<dbReference type="Pfam" id="PF04250">
    <property type="entry name" value="DUF429"/>
    <property type="match status" value="1"/>
</dbReference>
<reference evidence="1 2" key="1">
    <citation type="submission" date="2016-12" db="EMBL/GenBank/DDBJ databases">
        <authorList>
            <person name="Song W.-J."/>
            <person name="Kurnit D.M."/>
        </authorList>
    </citation>
    <scope>NUCLEOTIDE SEQUENCE [LARGE SCALE GENOMIC DNA]</scope>
    <source>
        <strain evidence="1 2">DSM 30827</strain>
    </source>
</reference>
<gene>
    <name evidence="1" type="ORF">CGLAU_04645</name>
</gene>
<dbReference type="OrthoDB" id="4870479at2"/>
<dbReference type="EMBL" id="CP019688">
    <property type="protein sequence ID" value="AQQ14903.1"/>
    <property type="molecule type" value="Genomic_DNA"/>
</dbReference>
<sequence length="246" mass="25806">MAGVTLFSGIDLAADPAKTGIASIHVRGAGLTLTDASLGASDTDVARTVGVAELTGIDIPLGWPRGFREVINAHAAGALPPPASTGPDWRRGLANRFTDLEVRRIAGVVPLSVAADRIAHPALRWMGIEARLRADGLPTNRDGSGRVAEVYPAAALKMWGLPHRGYKGDDAAGRIAIMAGLASRFDIDWAGFATTVEKSADVLDAVIAALVAHEVRAGRCLPIPADNADLVAEEGWIWVPRDTEKS</sequence>
<accession>A0A1Q2HVP0</accession>
<dbReference type="RefSeq" id="WP_095659670.1">
    <property type="nucleotide sequence ID" value="NZ_CP019688.1"/>
</dbReference>
<organism evidence="1 2">
    <name type="scientific">Corynebacterium glaucum</name>
    <dbReference type="NCBI Taxonomy" id="187491"/>
    <lineage>
        <taxon>Bacteria</taxon>
        <taxon>Bacillati</taxon>
        <taxon>Actinomycetota</taxon>
        <taxon>Actinomycetes</taxon>
        <taxon>Mycobacteriales</taxon>
        <taxon>Corynebacteriaceae</taxon>
        <taxon>Corynebacterium</taxon>
    </lineage>
</organism>
<protein>
    <recommendedName>
        <fullName evidence="3">DUF429 domain-containing protein</fullName>
    </recommendedName>
</protein>
<evidence type="ECO:0000313" key="2">
    <source>
        <dbReference type="Proteomes" id="UP000217209"/>
    </source>
</evidence>
<name>A0A1Q2HVP0_9CORY</name>
<keyword evidence="2" id="KW-1185">Reference proteome</keyword>
<dbReference type="InterPro" id="IPR007362">
    <property type="entry name" value="DUF429"/>
</dbReference>
<dbReference type="KEGG" id="cgv:CGLAU_04645"/>
<dbReference type="Proteomes" id="UP000217209">
    <property type="component" value="Chromosome"/>
</dbReference>
<evidence type="ECO:0008006" key="3">
    <source>
        <dbReference type="Google" id="ProtNLM"/>
    </source>
</evidence>